<evidence type="ECO:0008006" key="3">
    <source>
        <dbReference type="Google" id="ProtNLM"/>
    </source>
</evidence>
<reference evidence="1 2" key="1">
    <citation type="submission" date="2020-08" db="EMBL/GenBank/DDBJ databases">
        <title>Genomic Encyclopedia of Type Strains, Phase IV (KMG-IV): sequencing the most valuable type-strain genomes for metagenomic binning, comparative biology and taxonomic classification.</title>
        <authorList>
            <person name="Goeker M."/>
        </authorList>
    </citation>
    <scope>NUCLEOTIDE SEQUENCE [LARGE SCALE GENOMIC DNA]</scope>
    <source>
        <strain evidence="1 2">DSM 7051</strain>
    </source>
</reference>
<protein>
    <recommendedName>
        <fullName evidence="3">DUF1127 domain-containing protein</fullName>
    </recommendedName>
</protein>
<accession>A0A7X0KN90</accession>
<sequence length="57" mass="6748">MSKFTPDIFRAVRHYAGKIRTIHNEIRTERFLSSLPAELRKDIGWPDRFGSRRTDNS</sequence>
<dbReference type="AlphaFoldDB" id="A0A7X0KN90"/>
<evidence type="ECO:0000313" key="2">
    <source>
        <dbReference type="Proteomes" id="UP000536262"/>
    </source>
</evidence>
<keyword evidence="2" id="KW-1185">Reference proteome</keyword>
<organism evidence="1 2">
    <name type="scientific">Aminobacter aganoensis</name>
    <dbReference type="NCBI Taxonomy" id="83264"/>
    <lineage>
        <taxon>Bacteria</taxon>
        <taxon>Pseudomonadati</taxon>
        <taxon>Pseudomonadota</taxon>
        <taxon>Alphaproteobacteria</taxon>
        <taxon>Hyphomicrobiales</taxon>
        <taxon>Phyllobacteriaceae</taxon>
        <taxon>Aminobacter</taxon>
    </lineage>
</organism>
<name>A0A7X0KN90_9HYPH</name>
<evidence type="ECO:0000313" key="1">
    <source>
        <dbReference type="EMBL" id="MBB6356893.1"/>
    </source>
</evidence>
<proteinExistence type="predicted"/>
<comment type="caution">
    <text evidence="1">The sequence shown here is derived from an EMBL/GenBank/DDBJ whole genome shotgun (WGS) entry which is preliminary data.</text>
</comment>
<gene>
    <name evidence="1" type="ORF">GGR00_004711</name>
</gene>
<dbReference type="Proteomes" id="UP000536262">
    <property type="component" value="Unassembled WGS sequence"/>
</dbReference>
<dbReference type="RefSeq" id="WP_184117373.1">
    <property type="nucleotide sequence ID" value="NZ_BAABEG010000001.1"/>
</dbReference>
<dbReference type="EMBL" id="JACHOU010000018">
    <property type="protein sequence ID" value="MBB6356893.1"/>
    <property type="molecule type" value="Genomic_DNA"/>
</dbReference>